<proteinExistence type="predicted"/>
<evidence type="ECO:0000256" key="8">
    <source>
        <dbReference type="ARBA" id="ARBA00023288"/>
    </source>
</evidence>
<keyword evidence="8" id="KW-0449">Lipoprotein</keyword>
<dbReference type="SMART" id="SM00768">
    <property type="entry name" value="X8"/>
    <property type="match status" value="1"/>
</dbReference>
<protein>
    <recommendedName>
        <fullName evidence="11">X8 domain-containing protein</fullName>
    </recommendedName>
</protein>
<keyword evidence="9" id="KW-0812">Transmembrane</keyword>
<accession>A0AAN7KPA2</accession>
<dbReference type="PANTHER" id="PTHR31044:SF33">
    <property type="entry name" value="PLASMODESMATA CALLOSE-BINDING PROTEIN 5"/>
    <property type="match status" value="1"/>
</dbReference>
<comment type="subcellular location">
    <subcellularLocation>
        <location evidence="1">Cell membrane</location>
        <topology evidence="1">Lipid-anchor</topology>
        <topology evidence="1">GPI-anchor</topology>
    </subcellularLocation>
</comment>
<dbReference type="InterPro" id="IPR044788">
    <property type="entry name" value="X8_dom_prot"/>
</dbReference>
<keyword evidence="7" id="KW-0325">Glycoprotein</keyword>
<dbReference type="Proteomes" id="UP001345219">
    <property type="component" value="Chromosome 7"/>
</dbReference>
<evidence type="ECO:0000256" key="3">
    <source>
        <dbReference type="ARBA" id="ARBA00022622"/>
    </source>
</evidence>
<evidence type="ECO:0000256" key="5">
    <source>
        <dbReference type="ARBA" id="ARBA00023136"/>
    </source>
</evidence>
<evidence type="ECO:0000256" key="2">
    <source>
        <dbReference type="ARBA" id="ARBA00022475"/>
    </source>
</evidence>
<gene>
    <name evidence="12" type="ORF">SAY87_008134</name>
</gene>
<dbReference type="GO" id="GO:0009506">
    <property type="term" value="C:plasmodesma"/>
    <property type="evidence" value="ECO:0007669"/>
    <property type="project" value="UniProtKB-ARBA"/>
</dbReference>
<evidence type="ECO:0000256" key="10">
    <source>
        <dbReference type="SAM" id="SignalP"/>
    </source>
</evidence>
<keyword evidence="13" id="KW-1185">Reference proteome</keyword>
<comment type="caution">
    <text evidence="12">The sequence shown here is derived from an EMBL/GenBank/DDBJ whole genome shotgun (WGS) entry which is preliminary data.</text>
</comment>
<evidence type="ECO:0000256" key="4">
    <source>
        <dbReference type="ARBA" id="ARBA00022729"/>
    </source>
</evidence>
<evidence type="ECO:0000259" key="11">
    <source>
        <dbReference type="SMART" id="SM00768"/>
    </source>
</evidence>
<dbReference type="AlphaFoldDB" id="A0AAN7KPA2"/>
<feature type="signal peptide" evidence="10">
    <location>
        <begin position="1"/>
        <end position="24"/>
    </location>
</feature>
<evidence type="ECO:0000313" key="12">
    <source>
        <dbReference type="EMBL" id="KAK4766492.1"/>
    </source>
</evidence>
<keyword evidence="5 9" id="KW-0472">Membrane</keyword>
<dbReference type="InterPro" id="IPR012946">
    <property type="entry name" value="X8"/>
</dbReference>
<keyword evidence="4 10" id="KW-0732">Signal</keyword>
<keyword evidence="2" id="KW-1003">Cell membrane</keyword>
<feature type="transmembrane region" description="Helical" evidence="9">
    <location>
        <begin position="157"/>
        <end position="174"/>
    </location>
</feature>
<reference evidence="12 13" key="1">
    <citation type="journal article" date="2023" name="Hortic Res">
        <title>Pangenome of water caltrop reveals structural variations and asymmetric subgenome divergence after allopolyploidization.</title>
        <authorList>
            <person name="Zhang X."/>
            <person name="Chen Y."/>
            <person name="Wang L."/>
            <person name="Yuan Y."/>
            <person name="Fang M."/>
            <person name="Shi L."/>
            <person name="Lu R."/>
            <person name="Comes H.P."/>
            <person name="Ma Y."/>
            <person name="Chen Y."/>
            <person name="Huang G."/>
            <person name="Zhou Y."/>
            <person name="Zheng Z."/>
            <person name="Qiu Y."/>
        </authorList>
    </citation>
    <scope>NUCLEOTIDE SEQUENCE [LARGE SCALE GENOMIC DNA]</scope>
    <source>
        <tissue evidence="12">Roots</tissue>
    </source>
</reference>
<dbReference type="GO" id="GO:0005886">
    <property type="term" value="C:plasma membrane"/>
    <property type="evidence" value="ECO:0007669"/>
    <property type="project" value="UniProtKB-SubCell"/>
</dbReference>
<feature type="chain" id="PRO_5042971714" description="X8 domain-containing protein" evidence="10">
    <location>
        <begin position="25"/>
        <end position="175"/>
    </location>
</feature>
<dbReference type="FunFam" id="1.20.58.1040:FF:000001">
    <property type="entry name" value="Glucan endo-1,3-beta-glucosidase 4"/>
    <property type="match status" value="1"/>
</dbReference>
<sequence>MAGNFCPFLPLLLVMSSLLSGGSGEAVSRDQDGSVNTELWCVAKNNAEDAALQGALDWACGPGGADCSPIQSGGACYFPSDVLTMASYAFNSYYLTHRLADSSCFFGNTAALTSLNPSKGNCKFQSSSLVNNGSSLVSPISTGQGDLNGCSGITMQWFSFLFITHFFMVVLLVTG</sequence>
<keyword evidence="9" id="KW-1133">Transmembrane helix</keyword>
<keyword evidence="6" id="KW-1015">Disulfide bond</keyword>
<feature type="domain" description="X8" evidence="11">
    <location>
        <begin position="39"/>
        <end position="124"/>
    </location>
</feature>
<evidence type="ECO:0000256" key="6">
    <source>
        <dbReference type="ARBA" id="ARBA00023157"/>
    </source>
</evidence>
<dbReference type="PANTHER" id="PTHR31044">
    <property type="entry name" value="BETA-1,3 GLUCANASE"/>
    <property type="match status" value="1"/>
</dbReference>
<evidence type="ECO:0000313" key="13">
    <source>
        <dbReference type="Proteomes" id="UP001345219"/>
    </source>
</evidence>
<evidence type="ECO:0000256" key="1">
    <source>
        <dbReference type="ARBA" id="ARBA00004609"/>
    </source>
</evidence>
<evidence type="ECO:0000256" key="9">
    <source>
        <dbReference type="SAM" id="Phobius"/>
    </source>
</evidence>
<name>A0AAN7KPA2_9MYRT</name>
<dbReference type="GO" id="GO:0098552">
    <property type="term" value="C:side of membrane"/>
    <property type="evidence" value="ECO:0007669"/>
    <property type="project" value="UniProtKB-KW"/>
</dbReference>
<organism evidence="12 13">
    <name type="scientific">Trapa incisa</name>
    <dbReference type="NCBI Taxonomy" id="236973"/>
    <lineage>
        <taxon>Eukaryota</taxon>
        <taxon>Viridiplantae</taxon>
        <taxon>Streptophyta</taxon>
        <taxon>Embryophyta</taxon>
        <taxon>Tracheophyta</taxon>
        <taxon>Spermatophyta</taxon>
        <taxon>Magnoliopsida</taxon>
        <taxon>eudicotyledons</taxon>
        <taxon>Gunneridae</taxon>
        <taxon>Pentapetalae</taxon>
        <taxon>rosids</taxon>
        <taxon>malvids</taxon>
        <taxon>Myrtales</taxon>
        <taxon>Lythraceae</taxon>
        <taxon>Trapa</taxon>
    </lineage>
</organism>
<evidence type="ECO:0000256" key="7">
    <source>
        <dbReference type="ARBA" id="ARBA00023180"/>
    </source>
</evidence>
<dbReference type="EMBL" id="JAXIOK010000007">
    <property type="protein sequence ID" value="KAK4766492.1"/>
    <property type="molecule type" value="Genomic_DNA"/>
</dbReference>
<dbReference type="Gene3D" id="1.20.58.1040">
    <property type="match status" value="1"/>
</dbReference>
<keyword evidence="3" id="KW-0336">GPI-anchor</keyword>
<dbReference type="Pfam" id="PF07983">
    <property type="entry name" value="X8"/>
    <property type="match status" value="1"/>
</dbReference>